<protein>
    <submittedName>
        <fullName evidence="1">Uncharacterized protein</fullName>
    </submittedName>
</protein>
<proteinExistence type="predicted"/>
<dbReference type="AlphaFoldDB" id="A0A4D6M701"/>
<dbReference type="Proteomes" id="UP000501690">
    <property type="component" value="Linkage Group LG6"/>
</dbReference>
<sequence>MSGKVHILLLSCGDTSEVCSYVPCSHLRDVACGSEYLKMSYCNTYRPQSIEHVRETMLRITHRNTRPQPTHSHQQHSPTRATTQQFLVFIRHSEPQLEGCDSEPQLKECHVLNPYPKPQLKECHVLNPYPEPQLLGVALSLGGTLRPVRWYSSPGKTPRFCYTC</sequence>
<organism evidence="1 2">
    <name type="scientific">Vigna unguiculata</name>
    <name type="common">Cowpea</name>
    <dbReference type="NCBI Taxonomy" id="3917"/>
    <lineage>
        <taxon>Eukaryota</taxon>
        <taxon>Viridiplantae</taxon>
        <taxon>Streptophyta</taxon>
        <taxon>Embryophyta</taxon>
        <taxon>Tracheophyta</taxon>
        <taxon>Spermatophyta</taxon>
        <taxon>Magnoliopsida</taxon>
        <taxon>eudicotyledons</taxon>
        <taxon>Gunneridae</taxon>
        <taxon>Pentapetalae</taxon>
        <taxon>rosids</taxon>
        <taxon>fabids</taxon>
        <taxon>Fabales</taxon>
        <taxon>Fabaceae</taxon>
        <taxon>Papilionoideae</taxon>
        <taxon>50 kb inversion clade</taxon>
        <taxon>NPAAA clade</taxon>
        <taxon>indigoferoid/millettioid clade</taxon>
        <taxon>Phaseoleae</taxon>
        <taxon>Vigna</taxon>
    </lineage>
</organism>
<keyword evidence="2" id="KW-1185">Reference proteome</keyword>
<evidence type="ECO:0000313" key="2">
    <source>
        <dbReference type="Proteomes" id="UP000501690"/>
    </source>
</evidence>
<reference evidence="1 2" key="1">
    <citation type="submission" date="2019-04" db="EMBL/GenBank/DDBJ databases">
        <title>An improved genome assembly and genetic linkage map for asparagus bean, Vigna unguiculata ssp. sesquipedialis.</title>
        <authorList>
            <person name="Xia Q."/>
            <person name="Zhang R."/>
            <person name="Dong Y."/>
        </authorList>
    </citation>
    <scope>NUCLEOTIDE SEQUENCE [LARGE SCALE GENOMIC DNA]</scope>
    <source>
        <tissue evidence="1">Leaf</tissue>
    </source>
</reference>
<accession>A0A4D6M701</accession>
<dbReference type="EMBL" id="CP039350">
    <property type="protein sequence ID" value="QCD96460.1"/>
    <property type="molecule type" value="Genomic_DNA"/>
</dbReference>
<evidence type="ECO:0000313" key="1">
    <source>
        <dbReference type="EMBL" id="QCD96460.1"/>
    </source>
</evidence>
<name>A0A4D6M701_VIGUN</name>
<gene>
    <name evidence="1" type="ORF">DEO72_LG6g1163</name>
</gene>